<accession>A0A8C6DHM6</accession>
<dbReference type="InterPro" id="IPR009121">
    <property type="entry name" value="BACE2"/>
</dbReference>
<dbReference type="GO" id="GO:0006509">
    <property type="term" value="P:membrane protein ectodomain proteolysis"/>
    <property type="evidence" value="ECO:0007669"/>
    <property type="project" value="TreeGrafter"/>
</dbReference>
<reference evidence="13" key="2">
    <citation type="submission" date="2025-09" db="UniProtKB">
        <authorList>
            <consortium name="Ensembl"/>
        </authorList>
    </citation>
    <scope>IDENTIFICATION</scope>
</reference>
<gene>
    <name evidence="13" type="primary">BACE2</name>
</gene>
<evidence type="ECO:0000256" key="4">
    <source>
        <dbReference type="ARBA" id="ARBA00022989"/>
    </source>
</evidence>
<feature type="glycosylation site" description="N-linked (GlcNAc...) asparagine" evidence="8">
    <location>
        <position position="166"/>
    </location>
</feature>
<keyword evidence="8" id="KW-0325">Glycoprotein</keyword>
<dbReference type="PROSITE" id="PS51767">
    <property type="entry name" value="PEPTIDASE_A1"/>
    <property type="match status" value="1"/>
</dbReference>
<keyword evidence="14" id="KW-1185">Reference proteome</keyword>
<keyword evidence="3 10" id="KW-0812">Transmembrane</keyword>
<dbReference type="SUPFAM" id="SSF50630">
    <property type="entry name" value="Acid proteases"/>
    <property type="match status" value="1"/>
</dbReference>
<dbReference type="InterPro" id="IPR009119">
    <property type="entry name" value="BACE"/>
</dbReference>
<feature type="disulfide bond" evidence="7">
    <location>
        <begin position="288"/>
        <end position="403"/>
    </location>
</feature>
<proteinExistence type="inferred from homology"/>
<dbReference type="PRINTS" id="PR00792">
    <property type="entry name" value="PEPSIN"/>
</dbReference>
<keyword evidence="9" id="KW-0378">Hydrolase</keyword>
<keyword evidence="5 10" id="KW-0472">Membrane</keyword>
<evidence type="ECO:0000256" key="11">
    <source>
        <dbReference type="SAM" id="SignalP"/>
    </source>
</evidence>
<dbReference type="PRINTS" id="PR01815">
    <property type="entry name" value="BACEFAMILY"/>
</dbReference>
<feature type="chain" id="PRO_5034336943" evidence="11">
    <location>
        <begin position="26"/>
        <end position="464"/>
    </location>
</feature>
<evidence type="ECO:0000256" key="5">
    <source>
        <dbReference type="ARBA" id="ARBA00023136"/>
    </source>
</evidence>
<dbReference type="InterPro" id="IPR001969">
    <property type="entry name" value="Aspartic_peptidase_AS"/>
</dbReference>
<feature type="transmembrane region" description="Helical" evidence="10">
    <location>
        <begin position="413"/>
        <end position="438"/>
    </location>
</feature>
<keyword evidence="11" id="KW-0732">Signal</keyword>
<keyword evidence="7" id="KW-1015">Disulfide bond</keyword>
<keyword evidence="4 10" id="KW-1133">Transmembrane helix</keyword>
<evidence type="ECO:0000259" key="12">
    <source>
        <dbReference type="PROSITE" id="PS51767"/>
    </source>
</evidence>
<evidence type="ECO:0000256" key="1">
    <source>
        <dbReference type="ARBA" id="ARBA00004479"/>
    </source>
</evidence>
<dbReference type="InterPro" id="IPR021109">
    <property type="entry name" value="Peptidase_aspartic_dom_sf"/>
</dbReference>
<keyword evidence="9" id="KW-0064">Aspartyl protease</keyword>
<dbReference type="GO" id="GO:0005886">
    <property type="term" value="C:plasma membrane"/>
    <property type="evidence" value="ECO:0007669"/>
    <property type="project" value="TreeGrafter"/>
</dbReference>
<evidence type="ECO:0000313" key="13">
    <source>
        <dbReference type="Ensembl" id="ENSMMSP00000011840.1"/>
    </source>
</evidence>
<evidence type="ECO:0000256" key="2">
    <source>
        <dbReference type="ARBA" id="ARBA00007447"/>
    </source>
</evidence>
<feature type="signal peptide" evidence="11">
    <location>
        <begin position="1"/>
        <end position="25"/>
    </location>
</feature>
<comment type="similarity">
    <text evidence="2 9">Belongs to the peptidase A1 family.</text>
</comment>
<dbReference type="Pfam" id="PF00026">
    <property type="entry name" value="Asp"/>
    <property type="match status" value="1"/>
</dbReference>
<evidence type="ECO:0000256" key="3">
    <source>
        <dbReference type="ARBA" id="ARBA00022692"/>
    </source>
</evidence>
<evidence type="ECO:0000313" key="14">
    <source>
        <dbReference type="Proteomes" id="UP000694544"/>
    </source>
</evidence>
<dbReference type="AlphaFoldDB" id="A0A8C6DHM6"/>
<dbReference type="GO" id="GO:0005802">
    <property type="term" value="C:trans-Golgi network"/>
    <property type="evidence" value="ECO:0007669"/>
    <property type="project" value="TreeGrafter"/>
</dbReference>
<feature type="active site" evidence="6">
    <location>
        <position position="106"/>
    </location>
</feature>
<dbReference type="GeneTree" id="ENSGT00940000159548"/>
<comment type="subcellular location">
    <subcellularLocation>
        <location evidence="1">Membrane</location>
        <topology evidence="1">Single-pass type I membrane protein</topology>
    </subcellularLocation>
</comment>
<sequence>MGALARALLLPLLAQWLLRAAPALASAPFTLPLRVASATSRGAVPTPGPGPPAEPRADGLALALEPAGGAANFLAMVDNLQGDSGRGYYLEMQIGTPPQKLQILVDTGSSNFAVAGAPHPYIDSYFDTERSSTYRPKGFDVTVKYTQGSWTGFVGEDVVTIPKGFNNSFLVNIATIFESENFFLPGIRWNGILGLAYATLAKPSSSLETFFDSLVAQAKIPNIFSMQMCGAGLPVAGSGTNGGSLVLGGIEPTLYKGDIWYTPIKEEWYYQIEILKLEIGGQSLNLDCREYNADKAIVDSGTTLLRLPQKVFDAVVEAVARTSLLYIQPMMGAGLNYECYRFGISPSTNALVIGATVMEGFYVVFDRARKRVGFAASPCAEIAGAPVSEISGPFSTEDIASNCVPALPLNEPILWIVSYTLMSVCGVILLVLITLLLLPARCRHHPRDPEVVNDESSLVRHRWK</sequence>
<feature type="domain" description="Peptidase A1" evidence="12">
    <location>
        <begin position="88"/>
        <end position="417"/>
    </location>
</feature>
<dbReference type="FunFam" id="2.40.70.10:FF:000007">
    <property type="entry name" value="Beta-secretase 1"/>
    <property type="match status" value="1"/>
</dbReference>
<dbReference type="InterPro" id="IPR001461">
    <property type="entry name" value="Aspartic_peptidase_A1"/>
</dbReference>
<dbReference type="InterPro" id="IPR033121">
    <property type="entry name" value="PEPTIDASE_A1"/>
</dbReference>
<protein>
    <submittedName>
        <fullName evidence="13">Beta-secretase 2</fullName>
    </submittedName>
</protein>
<evidence type="ECO:0000256" key="10">
    <source>
        <dbReference type="SAM" id="Phobius"/>
    </source>
</evidence>
<evidence type="ECO:0000256" key="9">
    <source>
        <dbReference type="RuleBase" id="RU000454"/>
    </source>
</evidence>
<dbReference type="PANTHER" id="PTHR47965">
    <property type="entry name" value="ASPARTYL PROTEASE-RELATED"/>
    <property type="match status" value="1"/>
</dbReference>
<dbReference type="PANTHER" id="PTHR47965:SF40">
    <property type="entry name" value="BETA-SECRETASE 2"/>
    <property type="match status" value="1"/>
</dbReference>
<keyword evidence="9" id="KW-0645">Protease</keyword>
<dbReference type="PRINTS" id="PR01817">
    <property type="entry name" value="BACE2"/>
</dbReference>
<dbReference type="Gene3D" id="2.40.70.10">
    <property type="entry name" value="Acid Proteases"/>
    <property type="match status" value="3"/>
</dbReference>
<name>A0A8C6DHM6_MOSMO</name>
<dbReference type="GO" id="GO:0005768">
    <property type="term" value="C:endosome"/>
    <property type="evidence" value="ECO:0007669"/>
    <property type="project" value="TreeGrafter"/>
</dbReference>
<evidence type="ECO:0000256" key="8">
    <source>
        <dbReference type="PIRSR" id="PIRSR609121-3"/>
    </source>
</evidence>
<dbReference type="PROSITE" id="PS00141">
    <property type="entry name" value="ASP_PROTEASE"/>
    <property type="match status" value="1"/>
</dbReference>
<evidence type="ECO:0000256" key="7">
    <source>
        <dbReference type="PIRSR" id="PIRSR609121-2"/>
    </source>
</evidence>
<evidence type="ECO:0000256" key="6">
    <source>
        <dbReference type="PIRSR" id="PIRSR601461-1"/>
    </source>
</evidence>
<dbReference type="Proteomes" id="UP000694544">
    <property type="component" value="Unplaced"/>
</dbReference>
<reference evidence="13" key="1">
    <citation type="submission" date="2025-08" db="UniProtKB">
        <authorList>
            <consortium name="Ensembl"/>
        </authorList>
    </citation>
    <scope>IDENTIFICATION</scope>
</reference>
<dbReference type="GO" id="GO:0050435">
    <property type="term" value="P:amyloid-beta metabolic process"/>
    <property type="evidence" value="ECO:0007669"/>
    <property type="project" value="TreeGrafter"/>
</dbReference>
<organism evidence="13 14">
    <name type="scientific">Moschus moschiferus</name>
    <name type="common">Siberian musk deer</name>
    <name type="synonym">Moschus sibiricus</name>
    <dbReference type="NCBI Taxonomy" id="68415"/>
    <lineage>
        <taxon>Eukaryota</taxon>
        <taxon>Metazoa</taxon>
        <taxon>Chordata</taxon>
        <taxon>Craniata</taxon>
        <taxon>Vertebrata</taxon>
        <taxon>Euteleostomi</taxon>
        <taxon>Mammalia</taxon>
        <taxon>Eutheria</taxon>
        <taxon>Laurasiatheria</taxon>
        <taxon>Artiodactyla</taxon>
        <taxon>Ruminantia</taxon>
        <taxon>Pecora</taxon>
        <taxon>Moschidae</taxon>
        <taxon>Moschus</taxon>
    </lineage>
</organism>
<dbReference type="GO" id="GO:0004190">
    <property type="term" value="F:aspartic-type endopeptidase activity"/>
    <property type="evidence" value="ECO:0007669"/>
    <property type="project" value="UniProtKB-KW"/>
</dbReference>
<feature type="disulfide bond" evidence="7">
    <location>
        <begin position="229"/>
        <end position="379"/>
    </location>
</feature>
<feature type="active site" evidence="6">
    <location>
        <position position="299"/>
    </location>
</feature>
<dbReference type="Ensembl" id="ENSMMST00000013072.1">
    <property type="protein sequence ID" value="ENSMMSP00000011840.1"/>
    <property type="gene ID" value="ENSMMSG00000009034.1"/>
</dbReference>